<proteinExistence type="predicted"/>
<reference evidence="2 3" key="1">
    <citation type="submission" date="2018-07" db="EMBL/GenBank/DDBJ databases">
        <title>Section-level genome sequencing of Aspergillus section Nigri to investigate inter- and intra-species variation.</title>
        <authorList>
            <consortium name="DOE Joint Genome Institute"/>
            <person name="Vesth T.C."/>
            <person name="Nybo J.L."/>
            <person name="Theobald S."/>
            <person name="Frisvad J.C."/>
            <person name="Larsen T.O."/>
            <person name="Nielsen K.F."/>
            <person name="Hoof J.B."/>
            <person name="Brandl J."/>
            <person name="Salamov A."/>
            <person name="Riley R."/>
            <person name="Gladden J.M."/>
            <person name="Phatale P."/>
            <person name="Nielsen M.T."/>
            <person name="Lyhne E.K."/>
            <person name="Kogle M.E."/>
            <person name="Strasser K."/>
            <person name="McDonnell E."/>
            <person name="Barry K."/>
            <person name="Clum A."/>
            <person name="Chen C."/>
            <person name="Nolan M."/>
            <person name="Sandor L."/>
            <person name="Kuo A."/>
            <person name="Lipzen A."/>
            <person name="Hainaut M."/>
            <person name="Drula E."/>
            <person name="Tsang A."/>
            <person name="Magnuson J.K."/>
            <person name="Henrissat B."/>
            <person name="Wiebenga A."/>
            <person name="Simmons B.A."/>
            <person name="Makela M.R."/>
            <person name="De vries R.P."/>
            <person name="Grigoriev I.V."/>
            <person name="Mortensen U.H."/>
            <person name="Baker S.E."/>
            <person name="Andersen M.R."/>
        </authorList>
    </citation>
    <scope>NUCLEOTIDE SEQUENCE [LARGE SCALE GENOMIC DNA]</scope>
    <source>
        <strain evidence="2 3">ATCC 13496</strain>
    </source>
</reference>
<dbReference type="AlphaFoldDB" id="A0A370CD18"/>
<evidence type="ECO:0000256" key="1">
    <source>
        <dbReference type="SAM" id="Phobius"/>
    </source>
</evidence>
<protein>
    <submittedName>
        <fullName evidence="2">Uncharacterized protein</fullName>
    </submittedName>
</protein>
<accession>A0A370CD18</accession>
<organism evidence="2 3">
    <name type="scientific">Aspergillus niger ATCC 13496</name>
    <dbReference type="NCBI Taxonomy" id="1353008"/>
    <lineage>
        <taxon>Eukaryota</taxon>
        <taxon>Fungi</taxon>
        <taxon>Dikarya</taxon>
        <taxon>Ascomycota</taxon>
        <taxon>Pezizomycotina</taxon>
        <taxon>Eurotiomycetes</taxon>
        <taxon>Eurotiomycetidae</taxon>
        <taxon>Eurotiales</taxon>
        <taxon>Aspergillaceae</taxon>
        <taxon>Aspergillus</taxon>
        <taxon>Aspergillus subgen. Circumdati</taxon>
    </lineage>
</organism>
<feature type="transmembrane region" description="Helical" evidence="1">
    <location>
        <begin position="12"/>
        <end position="30"/>
    </location>
</feature>
<evidence type="ECO:0000313" key="2">
    <source>
        <dbReference type="EMBL" id="RDH24090.1"/>
    </source>
</evidence>
<feature type="transmembrane region" description="Helical" evidence="1">
    <location>
        <begin position="68"/>
        <end position="94"/>
    </location>
</feature>
<keyword evidence="1" id="KW-0812">Transmembrane</keyword>
<keyword evidence="1" id="KW-0472">Membrane</keyword>
<dbReference type="EMBL" id="KZ851903">
    <property type="protein sequence ID" value="RDH24090.1"/>
    <property type="molecule type" value="Genomic_DNA"/>
</dbReference>
<gene>
    <name evidence="2" type="ORF">M747DRAFT_138038</name>
</gene>
<name>A0A370CD18_ASPNG</name>
<keyword evidence="1" id="KW-1133">Transmembrane helix</keyword>
<feature type="transmembrane region" description="Helical" evidence="1">
    <location>
        <begin position="37"/>
        <end position="56"/>
    </location>
</feature>
<evidence type="ECO:0000313" key="3">
    <source>
        <dbReference type="Proteomes" id="UP000253845"/>
    </source>
</evidence>
<sequence>MLLFHPCRYTQIQYVCTLYVCMYVCMAAAWTGCEADLGICFALLSFFFRFNLFPLVDGLQAKDGLGLLLLLLLLLLQLLLLLSLAWLGLIRLVVVGEAQQQQQRCNCVGRFDCLVGWGCCWFL</sequence>
<dbReference type="Proteomes" id="UP000253845">
    <property type="component" value="Unassembled WGS sequence"/>
</dbReference>
<dbReference type="VEuPathDB" id="FungiDB:M747DRAFT_138038"/>